<gene>
    <name evidence="3" type="ORF">GKO46_07195</name>
    <name evidence="4" type="ORF">GKO48_01200</name>
</gene>
<keyword evidence="1" id="KW-0812">Transmembrane</keyword>
<dbReference type="EMBL" id="WMBE01000002">
    <property type="protein sequence ID" value="MDG0866860.1"/>
    <property type="molecule type" value="Genomic_DNA"/>
</dbReference>
<keyword evidence="5" id="KW-1185">Reference proteome</keyword>
<keyword evidence="1" id="KW-0472">Membrane</keyword>
<dbReference type="InterPro" id="IPR032816">
    <property type="entry name" value="VTT_dom"/>
</dbReference>
<feature type="domain" description="VTT" evidence="2">
    <location>
        <begin position="74"/>
        <end position="195"/>
    </location>
</feature>
<evidence type="ECO:0000256" key="1">
    <source>
        <dbReference type="SAM" id="Phobius"/>
    </source>
</evidence>
<sequence>MQNLAHNGTQKPKFSLHPNAARIVTVALLVVACTAPLAIQQYLSISPELVGAIGIPAIILFGFIGSVTVVLPVPVLSLVFAGATILNPITLVVAAAASITAGMAVCYIMGKRGHSRAVRAAETSQQNFPAPITNLYSWSTENVGTASFLLAATPNPVFDYAGFIAGAGRMNAQRFLAGTFAGKITQASVIAFLGHTVGERITSIL</sequence>
<feature type="transmembrane region" description="Helical" evidence="1">
    <location>
        <begin position="20"/>
        <end position="39"/>
    </location>
</feature>
<reference evidence="5" key="3">
    <citation type="submission" date="2023-06" db="EMBL/GenBank/DDBJ databases">
        <title>Pangenomics reveal diversification of enzyme families and niche specialization in globally abundant SAR202 bacteria.</title>
        <authorList>
            <person name="Saw J.H.W."/>
        </authorList>
    </citation>
    <scope>NUCLEOTIDE SEQUENCE [LARGE SCALE GENOMIC DNA]</scope>
    <source>
        <strain evidence="5">JH1073</strain>
    </source>
</reference>
<evidence type="ECO:0000313" key="6">
    <source>
        <dbReference type="Proteomes" id="UP001321249"/>
    </source>
</evidence>
<name>A0AAJ5ZFB2_9CHLR</name>
<organism evidence="4 5">
    <name type="scientific">Candidatus Lucifugimonas marina</name>
    <dbReference type="NCBI Taxonomy" id="3038979"/>
    <lineage>
        <taxon>Bacteria</taxon>
        <taxon>Bacillati</taxon>
        <taxon>Chloroflexota</taxon>
        <taxon>Dehalococcoidia</taxon>
        <taxon>SAR202 cluster</taxon>
        <taxon>Candidatus Lucifugimonadales</taxon>
        <taxon>Candidatus Lucifugimonadaceae</taxon>
        <taxon>Candidatus Lucifugimonas</taxon>
    </lineage>
</organism>
<dbReference type="AlphaFoldDB" id="A0AAJ5ZFB2"/>
<keyword evidence="1" id="KW-1133">Transmembrane helix</keyword>
<dbReference type="RefSeq" id="WP_342824653.1">
    <property type="nucleotide sequence ID" value="NZ_CP046146.1"/>
</dbReference>
<evidence type="ECO:0000313" key="3">
    <source>
        <dbReference type="EMBL" id="MDG0866860.1"/>
    </source>
</evidence>
<feature type="transmembrane region" description="Helical" evidence="1">
    <location>
        <begin position="51"/>
        <end position="73"/>
    </location>
</feature>
<dbReference type="EMBL" id="CP046147">
    <property type="protein sequence ID" value="WFG38280.1"/>
    <property type="molecule type" value="Genomic_DNA"/>
</dbReference>
<dbReference type="Proteomes" id="UP001321249">
    <property type="component" value="Unassembled WGS sequence"/>
</dbReference>
<dbReference type="Proteomes" id="UP001219901">
    <property type="component" value="Chromosome"/>
</dbReference>
<proteinExistence type="predicted"/>
<reference evidence="4" key="2">
    <citation type="journal article" date="2023" name="Nat. Commun.">
        <title>Cultivation of marine bacteria of the SAR202 clade.</title>
        <authorList>
            <person name="Lim Y."/>
            <person name="Seo J.H."/>
            <person name="Giovannoni S.J."/>
            <person name="Kang I."/>
            <person name="Cho J.C."/>
        </authorList>
    </citation>
    <scope>NUCLEOTIDE SEQUENCE</scope>
    <source>
        <strain evidence="4">JH1073</strain>
    </source>
</reference>
<dbReference type="Pfam" id="PF09335">
    <property type="entry name" value="VTT_dom"/>
    <property type="match status" value="1"/>
</dbReference>
<evidence type="ECO:0000259" key="2">
    <source>
        <dbReference type="Pfam" id="PF09335"/>
    </source>
</evidence>
<accession>A0AAJ5ZFB2</accession>
<feature type="transmembrane region" description="Helical" evidence="1">
    <location>
        <begin position="85"/>
        <end position="109"/>
    </location>
</feature>
<evidence type="ECO:0000313" key="5">
    <source>
        <dbReference type="Proteomes" id="UP001219901"/>
    </source>
</evidence>
<evidence type="ECO:0000313" key="4">
    <source>
        <dbReference type="EMBL" id="WFG38280.1"/>
    </source>
</evidence>
<protein>
    <recommendedName>
        <fullName evidence="2">VTT domain-containing protein</fullName>
    </recommendedName>
</protein>
<reference evidence="5 6" key="1">
    <citation type="submission" date="2019-11" db="EMBL/GenBank/DDBJ databases">
        <authorList>
            <person name="Cho J.-C."/>
        </authorList>
    </citation>
    <scope>NUCLEOTIDE SEQUENCE [LARGE SCALE GENOMIC DNA]</scope>
    <source>
        <strain evidence="4 5">JH1073</strain>
        <strain evidence="3 6">JH702</strain>
    </source>
</reference>